<feature type="transmembrane region" description="Helical" evidence="1">
    <location>
        <begin position="261"/>
        <end position="280"/>
    </location>
</feature>
<keyword evidence="1" id="KW-0812">Transmembrane</keyword>
<evidence type="ECO:0000313" key="2">
    <source>
        <dbReference type="EMBL" id="PZG50747.1"/>
    </source>
</evidence>
<proteinExistence type="predicted"/>
<name>A0A2W2HXQ6_9ACTN</name>
<dbReference type="Proteomes" id="UP000248544">
    <property type="component" value="Unassembled WGS sequence"/>
</dbReference>
<dbReference type="PANTHER" id="PTHR37305:SF1">
    <property type="entry name" value="MEMBRANE PROTEIN"/>
    <property type="match status" value="1"/>
</dbReference>
<keyword evidence="1" id="KW-0472">Membrane</keyword>
<dbReference type="RefSeq" id="WP_111166841.1">
    <property type="nucleotide sequence ID" value="NZ_POUA01000054.1"/>
</dbReference>
<dbReference type="PANTHER" id="PTHR37305">
    <property type="entry name" value="INTEGRAL MEMBRANE PROTEIN-RELATED"/>
    <property type="match status" value="1"/>
</dbReference>
<evidence type="ECO:0000313" key="3">
    <source>
        <dbReference type="Proteomes" id="UP000248544"/>
    </source>
</evidence>
<dbReference type="Pfam" id="PF12679">
    <property type="entry name" value="ABC2_membrane_2"/>
    <property type="match status" value="1"/>
</dbReference>
<evidence type="ECO:0000256" key="1">
    <source>
        <dbReference type="SAM" id="Phobius"/>
    </source>
</evidence>
<sequence length="290" mass="30083">MSTGTAGAPGYSARRTLPLSVEFVRQLRRRRTLVMFGLLLVLPWVLAAAFELGAGQPRPGQGAAGTGLRMSDLATTGGLNFAVFTLSVSATFLLVVAVALFCGDTVAGEANWASLRYLLAAPVPRGRLLRQKLIVALGYAAAAVCALPLMALLTGTLVFGWADVQVPGTGEVVPAAVALPRFALVVGYVLVCQLVVASLAFLLSATTDSPLGAVGGAVGLVIVCNILQAVDALGGVREFLPTYWNSAWLAALTPEPDLSGMLRGVAVAVAYSSILIAVAFRRFGRKDIVS</sequence>
<feature type="transmembrane region" description="Helical" evidence="1">
    <location>
        <begin position="182"/>
        <end position="203"/>
    </location>
</feature>
<gene>
    <name evidence="2" type="ORF">C1I98_09820</name>
</gene>
<accession>A0A2W2HXQ6</accession>
<organism evidence="2 3">
    <name type="scientific">Spongiactinospora gelatinilytica</name>
    <dbReference type="NCBI Taxonomy" id="2666298"/>
    <lineage>
        <taxon>Bacteria</taxon>
        <taxon>Bacillati</taxon>
        <taxon>Actinomycetota</taxon>
        <taxon>Actinomycetes</taxon>
        <taxon>Streptosporangiales</taxon>
        <taxon>Streptosporangiaceae</taxon>
        <taxon>Spongiactinospora</taxon>
    </lineage>
</organism>
<feature type="transmembrane region" description="Helical" evidence="1">
    <location>
        <begin position="133"/>
        <end position="162"/>
    </location>
</feature>
<reference evidence="2 3" key="1">
    <citation type="submission" date="2018-01" db="EMBL/GenBank/DDBJ databases">
        <title>Draft genome sequence of Sphaerisporangium sp. 7K107.</title>
        <authorList>
            <person name="Sahin N."/>
            <person name="Saygin H."/>
            <person name="Ay H."/>
        </authorList>
    </citation>
    <scope>NUCLEOTIDE SEQUENCE [LARGE SCALE GENOMIC DNA]</scope>
    <source>
        <strain evidence="2 3">7K107</strain>
    </source>
</reference>
<dbReference type="EMBL" id="POUA01000054">
    <property type="protein sequence ID" value="PZG50747.1"/>
    <property type="molecule type" value="Genomic_DNA"/>
</dbReference>
<keyword evidence="3" id="KW-1185">Reference proteome</keyword>
<feature type="transmembrane region" description="Helical" evidence="1">
    <location>
        <begin position="79"/>
        <end position="102"/>
    </location>
</feature>
<dbReference type="GO" id="GO:0140359">
    <property type="term" value="F:ABC-type transporter activity"/>
    <property type="evidence" value="ECO:0007669"/>
    <property type="project" value="InterPro"/>
</dbReference>
<dbReference type="GO" id="GO:0005886">
    <property type="term" value="C:plasma membrane"/>
    <property type="evidence" value="ECO:0007669"/>
    <property type="project" value="UniProtKB-SubCell"/>
</dbReference>
<feature type="transmembrane region" description="Helical" evidence="1">
    <location>
        <begin position="33"/>
        <end position="50"/>
    </location>
</feature>
<protein>
    <submittedName>
        <fullName evidence="2">ABC transporter permease</fullName>
    </submittedName>
</protein>
<feature type="transmembrane region" description="Helical" evidence="1">
    <location>
        <begin position="210"/>
        <end position="230"/>
    </location>
</feature>
<comment type="caution">
    <text evidence="2">The sequence shown here is derived from an EMBL/GenBank/DDBJ whole genome shotgun (WGS) entry which is preliminary data.</text>
</comment>
<dbReference type="AlphaFoldDB" id="A0A2W2HXQ6"/>
<keyword evidence="1" id="KW-1133">Transmembrane helix</keyword>